<evidence type="ECO:0000313" key="2">
    <source>
        <dbReference type="EMBL" id="CQD06687.1"/>
    </source>
</evidence>
<gene>
    <name evidence="2" type="ORF">BN000_01331</name>
</gene>
<proteinExistence type="predicted"/>
<protein>
    <submittedName>
        <fullName evidence="2">Mce family protein</fullName>
    </submittedName>
</protein>
<sequence>MRIAKNILSFAAFAAIIAMAAAYIGSFGLRMGPPAHRINLSMAVPDVKGLVVGSSVLLRGAGIGKVTRVSSSVSNATIDFYIDADQRVPVDSDVRLDNLSALGEAFIGFLPRTSRGPMLTDGQRIATESITVPPSISQLATSVVRVLNQMDPAQLKRILGEADAALPDPGQVLPNLSRASLLTRNMVVGMHGTGQEVLANFQTLLRNAGWVGPTLAEVGPGVRASGDNISRVWIGMMNTIAWNNPKNMLLFQKFMARIQNFLDTRGPDLKVVAQALLPQFKGIGGALMNFDTAQILSNALSDIPEEGAITLHVTIPDH</sequence>
<dbReference type="InterPro" id="IPR052336">
    <property type="entry name" value="MlaD_Phospholipid_Transporter"/>
</dbReference>
<dbReference type="GO" id="GO:0005576">
    <property type="term" value="C:extracellular region"/>
    <property type="evidence" value="ECO:0007669"/>
    <property type="project" value="TreeGrafter"/>
</dbReference>
<dbReference type="EMBL" id="CTEC01000001">
    <property type="protein sequence ID" value="CQD06687.1"/>
    <property type="molecule type" value="Genomic_DNA"/>
</dbReference>
<dbReference type="Proteomes" id="UP000199601">
    <property type="component" value="Unassembled WGS sequence"/>
</dbReference>
<dbReference type="PANTHER" id="PTHR33371:SF16">
    <property type="entry name" value="MCE-FAMILY PROTEIN MCE3F"/>
    <property type="match status" value="1"/>
</dbReference>
<dbReference type="AlphaFoldDB" id="A0A0U1D281"/>
<accession>A0A0U1D281</accession>
<evidence type="ECO:0000313" key="3">
    <source>
        <dbReference type="Proteomes" id="UP000199601"/>
    </source>
</evidence>
<feature type="domain" description="Mce/MlaD" evidence="1">
    <location>
        <begin position="41"/>
        <end position="111"/>
    </location>
</feature>
<keyword evidence="3" id="KW-1185">Reference proteome</keyword>
<name>A0A0U1D281_9MYCO</name>
<dbReference type="Pfam" id="PF02470">
    <property type="entry name" value="MlaD"/>
    <property type="match status" value="1"/>
</dbReference>
<reference evidence="3" key="1">
    <citation type="submission" date="2015-03" db="EMBL/GenBank/DDBJ databases">
        <authorList>
            <person name="Urmite Genomes"/>
        </authorList>
    </citation>
    <scope>NUCLEOTIDE SEQUENCE [LARGE SCALE GENOMIC DNA]</scope>
    <source>
        <strain evidence="3">CSUR P1344</strain>
    </source>
</reference>
<dbReference type="InterPro" id="IPR003399">
    <property type="entry name" value="Mce/MlaD"/>
</dbReference>
<dbReference type="PANTHER" id="PTHR33371">
    <property type="entry name" value="INTERMEMBRANE PHOSPHOLIPID TRANSPORT SYSTEM BINDING PROTEIN MLAD-RELATED"/>
    <property type="match status" value="1"/>
</dbReference>
<evidence type="ECO:0000259" key="1">
    <source>
        <dbReference type="Pfam" id="PF02470"/>
    </source>
</evidence>
<organism evidence="2 3">
    <name type="scientific">Mycobacterium europaeum</name>
    <dbReference type="NCBI Taxonomy" id="761804"/>
    <lineage>
        <taxon>Bacteria</taxon>
        <taxon>Bacillati</taxon>
        <taxon>Actinomycetota</taxon>
        <taxon>Actinomycetes</taxon>
        <taxon>Mycobacteriales</taxon>
        <taxon>Mycobacteriaceae</taxon>
        <taxon>Mycobacterium</taxon>
        <taxon>Mycobacterium simiae complex</taxon>
    </lineage>
</organism>
<dbReference type="RefSeq" id="WP_090419264.1">
    <property type="nucleotide sequence ID" value="NZ_CTEC01000001.1"/>
</dbReference>